<accession>A0A4R7Z929</accession>
<dbReference type="AlphaFoldDB" id="A0A4R7Z929"/>
<dbReference type="InterPro" id="IPR018078">
    <property type="entry name" value="DNA-binding_RecF_CS"/>
</dbReference>
<dbReference type="RefSeq" id="WP_134170922.1">
    <property type="nucleotide sequence ID" value="NZ_SODD01000044.1"/>
</dbReference>
<evidence type="ECO:0000256" key="4">
    <source>
        <dbReference type="ARBA" id="ARBA00022490"/>
    </source>
</evidence>
<evidence type="ECO:0000256" key="12">
    <source>
        <dbReference type="HAMAP-Rule" id="MF_00365"/>
    </source>
</evidence>
<evidence type="ECO:0000256" key="1">
    <source>
        <dbReference type="ARBA" id="ARBA00004496"/>
    </source>
</evidence>
<dbReference type="NCBIfam" id="TIGR00611">
    <property type="entry name" value="recf"/>
    <property type="match status" value="1"/>
</dbReference>
<protein>
    <recommendedName>
        <fullName evidence="3 12">DNA replication and repair protein RecF</fullName>
    </recommendedName>
</protein>
<dbReference type="Gene3D" id="3.40.50.300">
    <property type="entry name" value="P-loop containing nucleotide triphosphate hydrolases"/>
    <property type="match status" value="1"/>
</dbReference>
<organism evidence="15 16">
    <name type="scientific">Breznakia blatticola</name>
    <dbReference type="NCBI Taxonomy" id="1754012"/>
    <lineage>
        <taxon>Bacteria</taxon>
        <taxon>Bacillati</taxon>
        <taxon>Bacillota</taxon>
        <taxon>Erysipelotrichia</taxon>
        <taxon>Erysipelotrichales</taxon>
        <taxon>Erysipelotrichaceae</taxon>
        <taxon>Breznakia</taxon>
    </lineage>
</organism>
<dbReference type="PANTHER" id="PTHR32182">
    <property type="entry name" value="DNA REPLICATION AND REPAIR PROTEIN RECF"/>
    <property type="match status" value="1"/>
</dbReference>
<dbReference type="Pfam" id="PF02463">
    <property type="entry name" value="SMC_N"/>
    <property type="match status" value="1"/>
</dbReference>
<evidence type="ECO:0000313" key="16">
    <source>
        <dbReference type="Proteomes" id="UP000294743"/>
    </source>
</evidence>
<dbReference type="HAMAP" id="MF_00365">
    <property type="entry name" value="RecF"/>
    <property type="match status" value="1"/>
</dbReference>
<dbReference type="InterPro" id="IPR027417">
    <property type="entry name" value="P-loop_NTPase"/>
</dbReference>
<dbReference type="InterPro" id="IPR003395">
    <property type="entry name" value="RecF/RecN/SMC_N"/>
</dbReference>
<sequence length="368" mass="43811">MIIENLQLSHFRNYERLQMDFTPGIHLFYGHNGQGKTNILEALYYLSCAKSHRVRHDEYLMQKNFDYFSLKGQIVNDNKTVSLMCNVDTKGKHLFLFNTPVSKVSEYIGFFNAIMFYPDDLLLFSQAPKKRRQFIDLELGKLSSGYTHALVDYYKILKEKNKYLKNHKIDDLFLDTLDEQLIDLQVKIMKQRHHFIEMLMQHTKKYFQLFENKDLEISCVYESDVVYIEDETLLKQKMTEKMRKHREKEKLFHTSLVGIHKDDFTFMINQQKVETFASQGQKRMYILSLKLGMINSIYQIKKEYPVLLLDDVFSELDEQKREILLNILPVDVQVFITATECIQLKKNHNITYYEVIQGTVNKRRISDE</sequence>
<comment type="similarity">
    <text evidence="2 12 13">Belongs to the RecF family.</text>
</comment>
<proteinExistence type="inferred from homology"/>
<evidence type="ECO:0000256" key="13">
    <source>
        <dbReference type="RuleBase" id="RU000578"/>
    </source>
</evidence>
<evidence type="ECO:0000256" key="7">
    <source>
        <dbReference type="ARBA" id="ARBA00022763"/>
    </source>
</evidence>
<dbReference type="EMBL" id="SODD01000044">
    <property type="protein sequence ID" value="TDW13202.1"/>
    <property type="molecule type" value="Genomic_DNA"/>
</dbReference>
<comment type="subcellular location">
    <subcellularLocation>
        <location evidence="1 12 13">Cytoplasm</location>
    </subcellularLocation>
</comment>
<dbReference type="OrthoDB" id="9803889at2"/>
<dbReference type="InterPro" id="IPR001238">
    <property type="entry name" value="DNA-binding_RecF"/>
</dbReference>
<evidence type="ECO:0000256" key="6">
    <source>
        <dbReference type="ARBA" id="ARBA00022741"/>
    </source>
</evidence>
<comment type="function">
    <text evidence="12 13">The RecF protein is involved in DNA metabolism; it is required for DNA replication and normal SOS inducibility. RecF binds preferentially to single-stranded, linear DNA. It also seems to bind ATP.</text>
</comment>
<keyword evidence="5 12" id="KW-0235">DNA replication</keyword>
<evidence type="ECO:0000256" key="10">
    <source>
        <dbReference type="ARBA" id="ARBA00023204"/>
    </source>
</evidence>
<feature type="domain" description="RecF/RecN/SMC N-terminal" evidence="14">
    <location>
        <begin position="3"/>
        <end position="350"/>
    </location>
</feature>
<evidence type="ECO:0000256" key="9">
    <source>
        <dbReference type="ARBA" id="ARBA00023125"/>
    </source>
</evidence>
<dbReference type="GO" id="GO:0000731">
    <property type="term" value="P:DNA synthesis involved in DNA repair"/>
    <property type="evidence" value="ECO:0007669"/>
    <property type="project" value="TreeGrafter"/>
</dbReference>
<feature type="binding site" evidence="12">
    <location>
        <begin position="30"/>
        <end position="37"/>
    </location>
    <ligand>
        <name>ATP</name>
        <dbReference type="ChEBI" id="CHEBI:30616"/>
    </ligand>
</feature>
<dbReference type="Proteomes" id="UP000294743">
    <property type="component" value="Unassembled WGS sequence"/>
</dbReference>
<dbReference type="GO" id="GO:0003697">
    <property type="term" value="F:single-stranded DNA binding"/>
    <property type="evidence" value="ECO:0007669"/>
    <property type="project" value="UniProtKB-UniRule"/>
</dbReference>
<dbReference type="Gene3D" id="1.20.1050.90">
    <property type="entry name" value="RecF/RecN/SMC, N-terminal domain"/>
    <property type="match status" value="1"/>
</dbReference>
<comment type="caution">
    <text evidence="15">The sequence shown here is derived from an EMBL/GenBank/DDBJ whole genome shotgun (WGS) entry which is preliminary data.</text>
</comment>
<dbReference type="InterPro" id="IPR042174">
    <property type="entry name" value="RecF_2"/>
</dbReference>
<dbReference type="GO" id="GO:0006260">
    <property type="term" value="P:DNA replication"/>
    <property type="evidence" value="ECO:0007669"/>
    <property type="project" value="UniProtKB-UniRule"/>
</dbReference>
<reference evidence="15 16" key="1">
    <citation type="submission" date="2019-03" db="EMBL/GenBank/DDBJ databases">
        <title>Genomic Encyclopedia of Type Strains, Phase IV (KMG-IV): sequencing the most valuable type-strain genomes for metagenomic binning, comparative biology and taxonomic classification.</title>
        <authorList>
            <person name="Goeker M."/>
        </authorList>
    </citation>
    <scope>NUCLEOTIDE SEQUENCE [LARGE SCALE GENOMIC DNA]</scope>
    <source>
        <strain evidence="15 16">DSM 28867</strain>
    </source>
</reference>
<evidence type="ECO:0000313" key="15">
    <source>
        <dbReference type="EMBL" id="TDW13202.1"/>
    </source>
</evidence>
<evidence type="ECO:0000256" key="8">
    <source>
        <dbReference type="ARBA" id="ARBA00022840"/>
    </source>
</evidence>
<keyword evidence="16" id="KW-1185">Reference proteome</keyword>
<keyword evidence="8 12" id="KW-0067">ATP-binding</keyword>
<evidence type="ECO:0000259" key="14">
    <source>
        <dbReference type="Pfam" id="PF02463"/>
    </source>
</evidence>
<dbReference type="PANTHER" id="PTHR32182:SF0">
    <property type="entry name" value="DNA REPLICATION AND REPAIR PROTEIN RECF"/>
    <property type="match status" value="1"/>
</dbReference>
<keyword evidence="10 12" id="KW-0234">DNA repair</keyword>
<keyword evidence="9 12" id="KW-0238">DNA-binding</keyword>
<dbReference type="GO" id="GO:0005737">
    <property type="term" value="C:cytoplasm"/>
    <property type="evidence" value="ECO:0007669"/>
    <property type="project" value="UniProtKB-SubCell"/>
</dbReference>
<dbReference type="GO" id="GO:0006302">
    <property type="term" value="P:double-strand break repair"/>
    <property type="evidence" value="ECO:0007669"/>
    <property type="project" value="TreeGrafter"/>
</dbReference>
<evidence type="ECO:0000256" key="11">
    <source>
        <dbReference type="ARBA" id="ARBA00023236"/>
    </source>
</evidence>
<gene>
    <name evidence="12" type="primary">recF</name>
    <name evidence="15" type="ORF">EDD63_14415</name>
</gene>
<keyword evidence="11 12" id="KW-0742">SOS response</keyword>
<evidence type="ECO:0000256" key="3">
    <source>
        <dbReference type="ARBA" id="ARBA00020170"/>
    </source>
</evidence>
<dbReference type="GO" id="GO:0005524">
    <property type="term" value="F:ATP binding"/>
    <property type="evidence" value="ECO:0007669"/>
    <property type="project" value="UniProtKB-UniRule"/>
</dbReference>
<dbReference type="PROSITE" id="PS00618">
    <property type="entry name" value="RECF_2"/>
    <property type="match status" value="1"/>
</dbReference>
<dbReference type="GO" id="GO:0009432">
    <property type="term" value="P:SOS response"/>
    <property type="evidence" value="ECO:0007669"/>
    <property type="project" value="UniProtKB-UniRule"/>
</dbReference>
<dbReference type="SUPFAM" id="SSF52540">
    <property type="entry name" value="P-loop containing nucleoside triphosphate hydrolases"/>
    <property type="match status" value="1"/>
</dbReference>
<evidence type="ECO:0000256" key="2">
    <source>
        <dbReference type="ARBA" id="ARBA00008016"/>
    </source>
</evidence>
<keyword evidence="6 12" id="KW-0547">Nucleotide-binding</keyword>
<evidence type="ECO:0000256" key="5">
    <source>
        <dbReference type="ARBA" id="ARBA00022705"/>
    </source>
</evidence>
<name>A0A4R7Z929_9FIRM</name>
<keyword evidence="7 12" id="KW-0227">DNA damage</keyword>
<keyword evidence="4 12" id="KW-0963">Cytoplasm</keyword>